<feature type="transmembrane region" description="Helical" evidence="1">
    <location>
        <begin position="505"/>
        <end position="525"/>
    </location>
</feature>
<name>A0A6A7A006_9PLEO</name>
<dbReference type="PANTHER" id="PTHR23244:SF497">
    <property type="entry name" value="WALL ANCHORED PROTEIN, PUTATIVE-RELATED"/>
    <property type="match status" value="1"/>
</dbReference>
<keyword evidence="1" id="KW-0812">Transmembrane</keyword>
<dbReference type="Gene3D" id="2.120.10.80">
    <property type="entry name" value="Kelch-type beta propeller"/>
    <property type="match status" value="2"/>
</dbReference>
<organism evidence="3 4">
    <name type="scientific">Ophiobolus disseminans</name>
    <dbReference type="NCBI Taxonomy" id="1469910"/>
    <lineage>
        <taxon>Eukaryota</taxon>
        <taxon>Fungi</taxon>
        <taxon>Dikarya</taxon>
        <taxon>Ascomycota</taxon>
        <taxon>Pezizomycotina</taxon>
        <taxon>Dothideomycetes</taxon>
        <taxon>Pleosporomycetidae</taxon>
        <taxon>Pleosporales</taxon>
        <taxon>Pleosporineae</taxon>
        <taxon>Phaeosphaeriaceae</taxon>
        <taxon>Ophiobolus</taxon>
    </lineage>
</organism>
<dbReference type="Proteomes" id="UP000799424">
    <property type="component" value="Unassembled WGS sequence"/>
</dbReference>
<dbReference type="EMBL" id="MU006226">
    <property type="protein sequence ID" value="KAF2826099.1"/>
    <property type="molecule type" value="Genomic_DNA"/>
</dbReference>
<evidence type="ECO:0000313" key="3">
    <source>
        <dbReference type="EMBL" id="KAF2826099.1"/>
    </source>
</evidence>
<dbReference type="OrthoDB" id="10251809at2759"/>
<evidence type="ECO:0000256" key="1">
    <source>
        <dbReference type="SAM" id="Phobius"/>
    </source>
</evidence>
<dbReference type="PANTHER" id="PTHR23244">
    <property type="entry name" value="KELCH REPEAT DOMAIN"/>
    <property type="match status" value="1"/>
</dbReference>
<dbReference type="Pfam" id="PF24681">
    <property type="entry name" value="Kelch_KLHDC2_KLHL20_DRC7"/>
    <property type="match status" value="1"/>
</dbReference>
<evidence type="ECO:0000256" key="2">
    <source>
        <dbReference type="SAM" id="SignalP"/>
    </source>
</evidence>
<keyword evidence="1" id="KW-0472">Membrane</keyword>
<keyword evidence="2" id="KW-0732">Signal</keyword>
<proteinExistence type="predicted"/>
<accession>A0A6A7A006</accession>
<evidence type="ECO:0008006" key="5">
    <source>
        <dbReference type="Google" id="ProtNLM"/>
    </source>
</evidence>
<feature type="signal peptide" evidence="2">
    <location>
        <begin position="1"/>
        <end position="22"/>
    </location>
</feature>
<evidence type="ECO:0000313" key="4">
    <source>
        <dbReference type="Proteomes" id="UP000799424"/>
    </source>
</evidence>
<dbReference type="AlphaFoldDB" id="A0A6A7A006"/>
<gene>
    <name evidence="3" type="ORF">CC86DRAFT_24973</name>
</gene>
<keyword evidence="1" id="KW-1133">Transmembrane helix</keyword>
<keyword evidence="4" id="KW-1185">Reference proteome</keyword>
<dbReference type="SUPFAM" id="SSF50965">
    <property type="entry name" value="Galactose oxidase, central domain"/>
    <property type="match status" value="1"/>
</dbReference>
<feature type="chain" id="PRO_5025408869" description="Galactose oxidase" evidence="2">
    <location>
        <begin position="23"/>
        <end position="646"/>
    </location>
</feature>
<reference evidence="3" key="1">
    <citation type="journal article" date="2020" name="Stud. Mycol.">
        <title>101 Dothideomycetes genomes: a test case for predicting lifestyles and emergence of pathogens.</title>
        <authorList>
            <person name="Haridas S."/>
            <person name="Albert R."/>
            <person name="Binder M."/>
            <person name="Bloem J."/>
            <person name="Labutti K."/>
            <person name="Salamov A."/>
            <person name="Andreopoulos B."/>
            <person name="Baker S."/>
            <person name="Barry K."/>
            <person name="Bills G."/>
            <person name="Bluhm B."/>
            <person name="Cannon C."/>
            <person name="Castanera R."/>
            <person name="Culley D."/>
            <person name="Daum C."/>
            <person name="Ezra D."/>
            <person name="Gonzalez J."/>
            <person name="Henrissat B."/>
            <person name="Kuo A."/>
            <person name="Liang C."/>
            <person name="Lipzen A."/>
            <person name="Lutzoni F."/>
            <person name="Magnuson J."/>
            <person name="Mondo S."/>
            <person name="Nolan M."/>
            <person name="Ohm R."/>
            <person name="Pangilinan J."/>
            <person name="Park H.-J."/>
            <person name="Ramirez L."/>
            <person name="Alfaro M."/>
            <person name="Sun H."/>
            <person name="Tritt A."/>
            <person name="Yoshinaga Y."/>
            <person name="Zwiers L.-H."/>
            <person name="Turgeon B."/>
            <person name="Goodwin S."/>
            <person name="Spatafora J."/>
            <person name="Crous P."/>
            <person name="Grigoriev I."/>
        </authorList>
    </citation>
    <scope>NUCLEOTIDE SEQUENCE</scope>
    <source>
        <strain evidence="3">CBS 113818</strain>
    </source>
</reference>
<dbReference type="InterPro" id="IPR015915">
    <property type="entry name" value="Kelch-typ_b-propeller"/>
</dbReference>
<dbReference type="InterPro" id="IPR011043">
    <property type="entry name" value="Gal_Oxase/kelch_b-propeller"/>
</dbReference>
<sequence>MALIRQFNALLILQTLVGLVLAQYPSVWKPSDVITYFCSRWYHQSVVKNDVLYVYGGVQTFQLPNVTVRSTNNTLGYNPFLLQVDLKKSWDWTKNMSWLAFETTPNPRTGSVVRPGMVGGAMYHGPYNDTRVWTYSGTSYRGNESFLAANSTYNNQYPLWSFDNSTQVWDQFDVGQLKTPSYGSSAEASDQGLAFYLSGGTDNGTEPYTRDDLDQVVLLNGMMVVDTSHQTAKNISVSSMKDAQPRLGGALQYVPGIGGNGLLVALGGKVYDGQRIASSQDKGRLLTFDTVDVLDLASYLTSSKSNGTWYSQTTSGDIPPARIDSCAVIATAPDNSTHNIYIYGGWDPTGGHTKWYDDIYVLSLPSYTWIKIYQAESPRYGHTCHIVGRQLLTIGGDNVRRNTTGTCDWETESIAIFDLPTVTWGSVFNASAGRYELSKSLVDKVGGTPQGGAPRKSPEKGWASPEFEALMNTTRIYSNLNGTLQVIRPPTSNGNTGPSPSTRTAIIAGVTVTVVVLLLCIIWLIHLRRRRRSLPSCSELATDSTSIAEIEERPKFELSPDEKKIYEMTGSEMRHESPDTAVTAEADRFNVVTRAVELPATNFGEHGRWGIPIIKIPTPSASRRGSAVAGLAKLGASRRGSCKDMV</sequence>
<protein>
    <recommendedName>
        <fullName evidence="5">Galactose oxidase</fullName>
    </recommendedName>
</protein>